<dbReference type="PANTHER" id="PTHR43156">
    <property type="entry name" value="STAGE II SPORULATION PROTEIN E-RELATED"/>
    <property type="match status" value="1"/>
</dbReference>
<dbReference type="EMBL" id="DXHL01000012">
    <property type="protein sequence ID" value="HIW10299.1"/>
    <property type="molecule type" value="Genomic_DNA"/>
</dbReference>
<dbReference type="GO" id="GO:0016791">
    <property type="term" value="F:phosphatase activity"/>
    <property type="evidence" value="ECO:0007669"/>
    <property type="project" value="TreeGrafter"/>
</dbReference>
<dbReference type="Proteomes" id="UP000823926">
    <property type="component" value="Unassembled WGS sequence"/>
</dbReference>
<accession>A0A9D1QCU9</accession>
<comment type="caution">
    <text evidence="3">The sequence shown here is derived from an EMBL/GenBank/DDBJ whole genome shotgun (WGS) entry which is preliminary data.</text>
</comment>
<evidence type="ECO:0000259" key="2">
    <source>
        <dbReference type="SMART" id="SM00331"/>
    </source>
</evidence>
<sequence length="395" mass="43417">MKSVDLYVETVCQQACCGNEAPCGDRFLQQQFPAQGHTVVVLSDGMGHGIKANLLSTLTASIFMGMAGAPQSIETTARTVMQTLPVCSVRKISYSTFTLVDIDHRAGVVHLIEYDNPQAYVFRRGVPFPVTRQAHPYTHPQTGRMQTFYTSSFRMECGDRVVVVTDGVTQSGIGREGFDAFGWGRAAVGDFLAGLLERDAEITPRSMASAVVERAVANDEGIPRDDISCVSIQIRRPWRVMLCSCPPSLSSDVSALAEELRAFEGRKIVCGHRLAEQIATSWGVPLRQQLTSTDPELPPQWEIEGLDLVSEGLLTLSKVLEILERYSEIPTGRGAAYHICELLLGADRIELVIGMRRSNTAEADTEALILRRKILGAIARRLEGGFSKQVEVRYL</sequence>
<evidence type="ECO:0000313" key="3">
    <source>
        <dbReference type="EMBL" id="HIW10299.1"/>
    </source>
</evidence>
<dbReference type="SMART" id="SM00331">
    <property type="entry name" value="PP2C_SIG"/>
    <property type="match status" value="1"/>
</dbReference>
<reference evidence="3" key="2">
    <citation type="submission" date="2021-04" db="EMBL/GenBank/DDBJ databases">
        <authorList>
            <person name="Gilroy R."/>
        </authorList>
    </citation>
    <scope>NUCLEOTIDE SEQUENCE</scope>
    <source>
        <strain evidence="3">ChiBcec15-1070</strain>
    </source>
</reference>
<feature type="domain" description="PPM-type phosphatase" evidence="2">
    <location>
        <begin position="24"/>
        <end position="234"/>
    </location>
</feature>
<gene>
    <name evidence="3" type="ORF">H9888_02245</name>
</gene>
<dbReference type="InterPro" id="IPR036457">
    <property type="entry name" value="PPM-type-like_dom_sf"/>
</dbReference>
<protein>
    <submittedName>
        <fullName evidence="3">Serine/threonine-protein phosphatase</fullName>
    </submittedName>
</protein>
<proteinExistence type="predicted"/>
<evidence type="ECO:0000256" key="1">
    <source>
        <dbReference type="ARBA" id="ARBA00022801"/>
    </source>
</evidence>
<name>A0A9D1QCU9_9BACT</name>
<dbReference type="Pfam" id="PF07228">
    <property type="entry name" value="SpoIIE"/>
    <property type="match status" value="1"/>
</dbReference>
<reference evidence="3" key="1">
    <citation type="journal article" date="2021" name="PeerJ">
        <title>Extensive microbial diversity within the chicken gut microbiome revealed by metagenomics and culture.</title>
        <authorList>
            <person name="Gilroy R."/>
            <person name="Ravi A."/>
            <person name="Getino M."/>
            <person name="Pursley I."/>
            <person name="Horton D.L."/>
            <person name="Alikhan N.F."/>
            <person name="Baker D."/>
            <person name="Gharbi K."/>
            <person name="Hall N."/>
            <person name="Watson M."/>
            <person name="Adriaenssens E.M."/>
            <person name="Foster-Nyarko E."/>
            <person name="Jarju S."/>
            <person name="Secka A."/>
            <person name="Antonio M."/>
            <person name="Oren A."/>
            <person name="Chaudhuri R.R."/>
            <person name="La Ragione R."/>
            <person name="Hildebrand F."/>
            <person name="Pallen M.J."/>
        </authorList>
    </citation>
    <scope>NUCLEOTIDE SEQUENCE</scope>
    <source>
        <strain evidence="3">ChiBcec15-1070</strain>
    </source>
</reference>
<dbReference type="InterPro" id="IPR001932">
    <property type="entry name" value="PPM-type_phosphatase-like_dom"/>
</dbReference>
<dbReference type="SUPFAM" id="SSF81606">
    <property type="entry name" value="PP2C-like"/>
    <property type="match status" value="1"/>
</dbReference>
<organism evidence="3 4">
    <name type="scientific">Candidatus Rikenella faecigallinarum</name>
    <dbReference type="NCBI Taxonomy" id="2838745"/>
    <lineage>
        <taxon>Bacteria</taxon>
        <taxon>Pseudomonadati</taxon>
        <taxon>Bacteroidota</taxon>
        <taxon>Bacteroidia</taxon>
        <taxon>Bacteroidales</taxon>
        <taxon>Rikenellaceae</taxon>
        <taxon>Rikenella</taxon>
    </lineage>
</organism>
<dbReference type="InterPro" id="IPR052016">
    <property type="entry name" value="Bact_Sigma-Reg"/>
</dbReference>
<dbReference type="AlphaFoldDB" id="A0A9D1QCU9"/>
<dbReference type="PANTHER" id="PTHR43156:SF2">
    <property type="entry name" value="STAGE II SPORULATION PROTEIN E"/>
    <property type="match status" value="1"/>
</dbReference>
<evidence type="ECO:0000313" key="4">
    <source>
        <dbReference type="Proteomes" id="UP000823926"/>
    </source>
</evidence>
<dbReference type="Gene3D" id="3.60.40.10">
    <property type="entry name" value="PPM-type phosphatase domain"/>
    <property type="match status" value="1"/>
</dbReference>
<keyword evidence="1" id="KW-0378">Hydrolase</keyword>